<keyword evidence="3" id="KW-1185">Reference proteome</keyword>
<protein>
    <recommendedName>
        <fullName evidence="4">Fe2OG dioxygenase domain-containing protein</fullName>
    </recommendedName>
</protein>
<name>A0A166GNY2_9AGAM</name>
<feature type="region of interest" description="Disordered" evidence="1">
    <location>
        <begin position="48"/>
        <end position="80"/>
    </location>
</feature>
<dbReference type="Proteomes" id="UP000076532">
    <property type="component" value="Unassembled WGS sequence"/>
</dbReference>
<dbReference type="AlphaFoldDB" id="A0A166GNY2"/>
<proteinExistence type="predicted"/>
<dbReference type="OrthoDB" id="3245313at2759"/>
<dbReference type="Gene3D" id="3.60.130.30">
    <property type="match status" value="1"/>
</dbReference>
<sequence>TPVTILDDDGRVVAVLVGRPLKKSGEYDDWPQVVAGLEAAINRLERDSTFSDKQSDHRRGPHRAKAFGVSHGGGQKRPSVLRQGSLRNQRAIQAFCDDEFVKRVAHFGSSAFSYYSPKLYARYCDYLGRLRKHDPSLAWNFPQSVFPVTTVNFGPGATCYDHLDFGNAAAGWCSITAAGSYDPTLGGHLIIFDINKVIEFPPGSTILLPSSVMRHGNTPIQEGETRVGITQYASGALFRYVDHGFRLKEEASRAVRARVEAGAKNRFLDLLGLYSRLEELEQDRTFVFDSST</sequence>
<feature type="compositionally biased region" description="Basic and acidic residues" evidence="1">
    <location>
        <begin position="48"/>
        <end position="58"/>
    </location>
</feature>
<accession>A0A166GNY2</accession>
<feature type="non-terminal residue" evidence="2">
    <location>
        <position position="1"/>
    </location>
</feature>
<gene>
    <name evidence="2" type="ORF">FIBSPDRAFT_746031</name>
</gene>
<dbReference type="EMBL" id="KV417576">
    <property type="protein sequence ID" value="KZP18025.1"/>
    <property type="molecule type" value="Genomic_DNA"/>
</dbReference>
<evidence type="ECO:0000313" key="3">
    <source>
        <dbReference type="Proteomes" id="UP000076532"/>
    </source>
</evidence>
<evidence type="ECO:0000313" key="2">
    <source>
        <dbReference type="EMBL" id="KZP18025.1"/>
    </source>
</evidence>
<reference evidence="2 3" key="1">
    <citation type="journal article" date="2016" name="Mol. Biol. Evol.">
        <title>Comparative Genomics of Early-Diverging Mushroom-Forming Fungi Provides Insights into the Origins of Lignocellulose Decay Capabilities.</title>
        <authorList>
            <person name="Nagy L.G."/>
            <person name="Riley R."/>
            <person name="Tritt A."/>
            <person name="Adam C."/>
            <person name="Daum C."/>
            <person name="Floudas D."/>
            <person name="Sun H."/>
            <person name="Yadav J.S."/>
            <person name="Pangilinan J."/>
            <person name="Larsson K.H."/>
            <person name="Matsuura K."/>
            <person name="Barry K."/>
            <person name="Labutti K."/>
            <person name="Kuo R."/>
            <person name="Ohm R.A."/>
            <person name="Bhattacharya S.S."/>
            <person name="Shirouzu T."/>
            <person name="Yoshinaga Y."/>
            <person name="Martin F.M."/>
            <person name="Grigoriev I.V."/>
            <person name="Hibbett D.S."/>
        </authorList>
    </citation>
    <scope>NUCLEOTIDE SEQUENCE [LARGE SCALE GENOMIC DNA]</scope>
    <source>
        <strain evidence="2 3">CBS 109695</strain>
    </source>
</reference>
<evidence type="ECO:0000256" key="1">
    <source>
        <dbReference type="SAM" id="MobiDB-lite"/>
    </source>
</evidence>
<dbReference type="STRING" id="436010.A0A166GNY2"/>
<evidence type="ECO:0008006" key="4">
    <source>
        <dbReference type="Google" id="ProtNLM"/>
    </source>
</evidence>
<organism evidence="2 3">
    <name type="scientific">Athelia psychrophila</name>
    <dbReference type="NCBI Taxonomy" id="1759441"/>
    <lineage>
        <taxon>Eukaryota</taxon>
        <taxon>Fungi</taxon>
        <taxon>Dikarya</taxon>
        <taxon>Basidiomycota</taxon>
        <taxon>Agaricomycotina</taxon>
        <taxon>Agaricomycetes</taxon>
        <taxon>Agaricomycetidae</taxon>
        <taxon>Atheliales</taxon>
        <taxon>Atheliaceae</taxon>
        <taxon>Athelia</taxon>
    </lineage>
</organism>